<gene>
    <name evidence="2" type="ORF">SAMN06296052_1403</name>
</gene>
<dbReference type="Proteomes" id="UP000198432">
    <property type="component" value="Unassembled WGS sequence"/>
</dbReference>
<sequence length="200" mass="23458">MKDRSSLKVGRIWSFVLLALPLWSCNGPYANEEDAESLIADTRVVVVSLRDETRFHSTFGSANFYESWDASRNGLLGEQEFSRAFYSMWDLDNDNSLEKGEWKKSARDFRIENKLWVQWDTSDDGRLDKREFHLGFSDLLWYEKWDLNGDSRINESEYADGLFRLWDRDANGLLDAREYGLVSTYLENQRRKKGEKGLLL</sequence>
<dbReference type="GO" id="GO:0005509">
    <property type="term" value="F:calcium ion binding"/>
    <property type="evidence" value="ECO:0007669"/>
    <property type="project" value="InterPro"/>
</dbReference>
<keyword evidence="3" id="KW-1185">Reference proteome</keyword>
<reference evidence="3" key="1">
    <citation type="submission" date="2017-06" db="EMBL/GenBank/DDBJ databases">
        <authorList>
            <person name="Varghese N."/>
            <person name="Submissions S."/>
        </authorList>
    </citation>
    <scope>NUCLEOTIDE SEQUENCE [LARGE SCALE GENOMIC DNA]</scope>
    <source>
        <strain evidence="3">NKM1</strain>
    </source>
</reference>
<proteinExistence type="predicted"/>
<dbReference type="EMBL" id="FZOQ01000040">
    <property type="protein sequence ID" value="SNT28607.1"/>
    <property type="molecule type" value="Genomic_DNA"/>
</dbReference>
<evidence type="ECO:0000313" key="2">
    <source>
        <dbReference type="EMBL" id="SNT28607.1"/>
    </source>
</evidence>
<dbReference type="SUPFAM" id="SSF47473">
    <property type="entry name" value="EF-hand"/>
    <property type="match status" value="1"/>
</dbReference>
<dbReference type="PROSITE" id="PS00018">
    <property type="entry name" value="EF_HAND_1"/>
    <property type="match status" value="3"/>
</dbReference>
<dbReference type="InterPro" id="IPR011992">
    <property type="entry name" value="EF-hand-dom_pair"/>
</dbReference>
<dbReference type="RefSeq" id="WP_089321798.1">
    <property type="nucleotide sequence ID" value="NZ_FZOQ01000040.1"/>
</dbReference>
<dbReference type="PROSITE" id="PS50222">
    <property type="entry name" value="EF_HAND_2"/>
    <property type="match status" value="1"/>
</dbReference>
<feature type="domain" description="EF-hand" evidence="1">
    <location>
        <begin position="154"/>
        <end position="189"/>
    </location>
</feature>
<organism evidence="2 3">
    <name type="scientific">Pontibacter ummariensis</name>
    <dbReference type="NCBI Taxonomy" id="1610492"/>
    <lineage>
        <taxon>Bacteria</taxon>
        <taxon>Pseudomonadati</taxon>
        <taxon>Bacteroidota</taxon>
        <taxon>Cytophagia</taxon>
        <taxon>Cytophagales</taxon>
        <taxon>Hymenobacteraceae</taxon>
        <taxon>Pontibacter</taxon>
    </lineage>
</organism>
<dbReference type="OrthoDB" id="852195at2"/>
<protein>
    <recommendedName>
        <fullName evidence="1">EF-hand domain-containing protein</fullName>
    </recommendedName>
</protein>
<dbReference type="Gene3D" id="1.10.238.10">
    <property type="entry name" value="EF-hand"/>
    <property type="match status" value="1"/>
</dbReference>
<accession>A0A239LD80</accession>
<dbReference type="AlphaFoldDB" id="A0A239LD80"/>
<evidence type="ECO:0000259" key="1">
    <source>
        <dbReference type="PROSITE" id="PS50222"/>
    </source>
</evidence>
<dbReference type="InterPro" id="IPR002048">
    <property type="entry name" value="EF_hand_dom"/>
</dbReference>
<name>A0A239LD80_9BACT</name>
<dbReference type="InterPro" id="IPR018247">
    <property type="entry name" value="EF_Hand_1_Ca_BS"/>
</dbReference>
<evidence type="ECO:0000313" key="3">
    <source>
        <dbReference type="Proteomes" id="UP000198432"/>
    </source>
</evidence>